<evidence type="ECO:0000256" key="1">
    <source>
        <dbReference type="SAM" id="Phobius"/>
    </source>
</evidence>
<dbReference type="HOGENOM" id="CLU_3044155_0_0_9"/>
<sequence>MILIKDRHPLEPSLILLNLNGKYDTYKGSTLLLLEKTTLLMFVMGNMILIKDRH</sequence>
<evidence type="ECO:0000313" key="2">
    <source>
        <dbReference type="EMBL" id="EEC90620.1"/>
    </source>
</evidence>
<organism evidence="2 3">
    <name type="scientific">Holdemanella biformis DSM 3989</name>
    <dbReference type="NCBI Taxonomy" id="518637"/>
    <lineage>
        <taxon>Bacteria</taxon>
        <taxon>Bacillati</taxon>
        <taxon>Bacillota</taxon>
        <taxon>Erysipelotrichia</taxon>
        <taxon>Erysipelotrichales</taxon>
        <taxon>Erysipelotrichaceae</taxon>
        <taxon>Holdemanella</taxon>
    </lineage>
</organism>
<dbReference type="EMBL" id="ABYT01000048">
    <property type="protein sequence ID" value="EEC90620.1"/>
    <property type="molecule type" value="Genomic_DNA"/>
</dbReference>
<accession>B7C943</accession>
<dbReference type="Proteomes" id="UP000004315">
    <property type="component" value="Unassembled WGS sequence"/>
</dbReference>
<keyword evidence="1" id="KW-1133">Transmembrane helix</keyword>
<name>B7C943_9FIRM</name>
<reference evidence="2 3" key="1">
    <citation type="submission" date="2008-11" db="EMBL/GenBank/DDBJ databases">
        <title>Draft genome sequence of Eubacterium biforme (DSM 3989).</title>
        <authorList>
            <person name="Sudarsanam P."/>
            <person name="Ley R."/>
            <person name="Guruge J."/>
            <person name="Turnbaugh P.J."/>
            <person name="Mahowald M."/>
            <person name="Liep D."/>
            <person name="Gordon J."/>
        </authorList>
    </citation>
    <scope>NUCLEOTIDE SEQUENCE [LARGE SCALE GENOMIC DNA]</scope>
    <source>
        <strain evidence="2 3">DSM 3989</strain>
    </source>
</reference>
<keyword evidence="3" id="KW-1185">Reference proteome</keyword>
<protein>
    <submittedName>
        <fullName evidence="2">Uncharacterized protein</fullName>
    </submittedName>
</protein>
<evidence type="ECO:0000313" key="3">
    <source>
        <dbReference type="Proteomes" id="UP000004315"/>
    </source>
</evidence>
<dbReference type="STRING" id="518637.EUBIFOR_00700"/>
<gene>
    <name evidence="2" type="ORF">EUBIFOR_00700</name>
</gene>
<dbReference type="AlphaFoldDB" id="B7C943"/>
<comment type="caution">
    <text evidence="2">The sequence shown here is derived from an EMBL/GenBank/DDBJ whole genome shotgun (WGS) entry which is preliminary data.</text>
</comment>
<keyword evidence="1" id="KW-0812">Transmembrane</keyword>
<feature type="transmembrane region" description="Helical" evidence="1">
    <location>
        <begin position="31"/>
        <end position="50"/>
    </location>
</feature>
<keyword evidence="1" id="KW-0472">Membrane</keyword>
<proteinExistence type="predicted"/>